<dbReference type="AlphaFoldDB" id="A0A1I7HTN3"/>
<dbReference type="STRING" id="155865.SAMN05216515_1264"/>
<feature type="compositionally biased region" description="Polar residues" evidence="1">
    <location>
        <begin position="210"/>
        <end position="236"/>
    </location>
</feature>
<feature type="region of interest" description="Disordered" evidence="1">
    <location>
        <begin position="188"/>
        <end position="236"/>
    </location>
</feature>
<protein>
    <submittedName>
        <fullName evidence="2">Uncharacterized protein</fullName>
    </submittedName>
</protein>
<dbReference type="OrthoDB" id="9799038at2"/>
<name>A0A1I7HTN3_9FIRM</name>
<sequence>MEYLSDFQTALKWNVTVELVRKGCVYGLVSGAVYKNGVWMIPEGKKRPSNFLAFIGAEKLEKKKNKETEQTTEQTNRRKKAEKITTIYDNTDSHQKETAYERIIWKKFPNLESVLFVALSPSDKRIICSRDRKELVRLDKVVVLNDKKKHQHVYAYYQCPYCNRKFVSFTDARDIVSLIQSKDSMKRLRTTNARSNSVSRRPVMTDRQKSPVQQGKPSVSTKQTSHNNGQEANSVSPIAIKNGQILKEPKGWTYYVVMHSFDIYIAIDLNNREYQFKLSAILDKHMEIVRGGENERLQKQFAQKCDRKIRLLLNRYKVTDNPQKPFELTRSLDSSIEKYPVGTVLNRKREYAVCIVKSNPGHVEVLDMRNNLEVVEGNALYDGTFELFSDIHLSRILQGTFFQEFSAYFDSTKGELAASLSKKNPDLDISAKDFVVRSNTFRCLHKQHSIENINAVVTIIDAKTGIHLEYRASAGYCRQCHTYFISDETFEKIKAKGVALCRICDEKTYRKNECTITANGMHLASESILMQYGYNVNQQRNLSERTRRSILESLVDYHILSKSDIESYLNFFIRGRQQDPKFHTAVSKWKADRDYIMQYKRNSSREVSVRSIHRK</sequence>
<feature type="compositionally biased region" description="Polar residues" evidence="1">
    <location>
        <begin position="190"/>
        <end position="199"/>
    </location>
</feature>
<evidence type="ECO:0000256" key="1">
    <source>
        <dbReference type="SAM" id="MobiDB-lite"/>
    </source>
</evidence>
<organism evidence="2 3">
    <name type="scientific">Eubacterium pyruvativorans</name>
    <dbReference type="NCBI Taxonomy" id="155865"/>
    <lineage>
        <taxon>Bacteria</taxon>
        <taxon>Bacillati</taxon>
        <taxon>Bacillota</taxon>
        <taxon>Clostridia</taxon>
        <taxon>Eubacteriales</taxon>
        <taxon>Eubacteriaceae</taxon>
        <taxon>Eubacterium</taxon>
    </lineage>
</organism>
<dbReference type="RefSeq" id="WP_090471786.1">
    <property type="nucleotide sequence ID" value="NZ_FOWF01000026.1"/>
</dbReference>
<keyword evidence="3" id="KW-1185">Reference proteome</keyword>
<proteinExistence type="predicted"/>
<accession>A0A1I7HTN3</accession>
<dbReference type="EMBL" id="FPBT01000024">
    <property type="protein sequence ID" value="SFU64092.1"/>
    <property type="molecule type" value="Genomic_DNA"/>
</dbReference>
<dbReference type="Proteomes" id="UP000198817">
    <property type="component" value="Unassembled WGS sequence"/>
</dbReference>
<evidence type="ECO:0000313" key="2">
    <source>
        <dbReference type="EMBL" id="SFU64092.1"/>
    </source>
</evidence>
<evidence type="ECO:0000313" key="3">
    <source>
        <dbReference type="Proteomes" id="UP000198817"/>
    </source>
</evidence>
<gene>
    <name evidence="2" type="ORF">SAMN05216508_1244</name>
</gene>
<reference evidence="2 3" key="1">
    <citation type="submission" date="2016-10" db="EMBL/GenBank/DDBJ databases">
        <authorList>
            <person name="de Groot N.N."/>
        </authorList>
    </citation>
    <scope>NUCLEOTIDE SEQUENCE [LARGE SCALE GENOMIC DNA]</scope>
    <source>
        <strain evidence="2 3">KHGC13</strain>
    </source>
</reference>